<dbReference type="SUPFAM" id="SSF51412">
    <property type="entry name" value="Inosine monophosphate dehydrogenase (IMPDH)"/>
    <property type="match status" value="1"/>
</dbReference>
<keyword evidence="4" id="KW-0658">Purine biosynthesis</keyword>
<dbReference type="PROSITE" id="PS00487">
    <property type="entry name" value="IMP_DH_GMP_RED"/>
    <property type="match status" value="1"/>
</dbReference>
<dbReference type="GO" id="GO:0003938">
    <property type="term" value="F:IMP dehydrogenase activity"/>
    <property type="evidence" value="ECO:0007669"/>
    <property type="project" value="UniProtKB-EC"/>
</dbReference>
<dbReference type="AlphaFoldDB" id="A0A2H0VCG8"/>
<proteinExistence type="inferred from homology"/>
<comment type="cofactor">
    <cofactor evidence="1">
        <name>K(+)</name>
        <dbReference type="ChEBI" id="CHEBI:29103"/>
    </cofactor>
</comment>
<accession>A0A2H0VCG8</accession>
<evidence type="ECO:0000259" key="9">
    <source>
        <dbReference type="Pfam" id="PF00478"/>
    </source>
</evidence>
<dbReference type="InterPro" id="IPR001093">
    <property type="entry name" value="IMP_DH_GMPRt"/>
</dbReference>
<dbReference type="InterPro" id="IPR005990">
    <property type="entry name" value="IMP_DH"/>
</dbReference>
<evidence type="ECO:0000256" key="6">
    <source>
        <dbReference type="ARBA" id="ARBA00023002"/>
    </source>
</evidence>
<evidence type="ECO:0000256" key="7">
    <source>
        <dbReference type="ARBA" id="ARBA00023027"/>
    </source>
</evidence>
<dbReference type="SMART" id="SM01240">
    <property type="entry name" value="IMPDH"/>
    <property type="match status" value="1"/>
</dbReference>
<evidence type="ECO:0000256" key="2">
    <source>
        <dbReference type="ARBA" id="ARBA00005502"/>
    </source>
</evidence>
<name>A0A2H0VCG8_9BACT</name>
<evidence type="ECO:0000256" key="3">
    <source>
        <dbReference type="ARBA" id="ARBA00022749"/>
    </source>
</evidence>
<dbReference type="PANTHER" id="PTHR11911">
    <property type="entry name" value="INOSINE-5-MONOPHOSPHATE DEHYDROGENASE RELATED"/>
    <property type="match status" value="1"/>
</dbReference>
<sequence>MANQKIPLGLTFDDVLLEPRSSRVHPKMAKLETKLTKKIKLQIPIISAAMDTVTETEMAIVLGKMGGLGVLHRNCSIDEEVKMVKAAKKEKVMVGAAVGPHDFERAKALDRAGADVIFVDCAHGYNLNVVRDAKKIKKNIKKPLVVGNIASTNAAKELVKFADAIKVGVGPGSICTTRVVSGVGVPQLTAIMNVVDVAKKKGVPVIADGGTKYSGDIVKALAAGASVIMLGSMLAGTKESPGEVIKIDGELVKVFRGMGSVGAMKKGMSSDRYFQENNKKYVPEGVEGLVKYKGHLEDVLFQIIGGVRAGMGYIGAATITDIPKRTKFIQITNAGLKESHPHSVKKDKEAPNY</sequence>
<protein>
    <submittedName>
        <fullName evidence="10">Guanosine monophosphate reductase</fullName>
    </submittedName>
</protein>
<gene>
    <name evidence="10" type="ORF">COT91_04855</name>
</gene>
<dbReference type="GO" id="GO:0006183">
    <property type="term" value="P:GTP biosynthetic process"/>
    <property type="evidence" value="ECO:0007669"/>
    <property type="project" value="TreeGrafter"/>
</dbReference>
<dbReference type="PANTHER" id="PTHR11911:SF111">
    <property type="entry name" value="INOSINE-5'-MONOPHOSPHATE DEHYDROGENASE"/>
    <property type="match status" value="1"/>
</dbReference>
<evidence type="ECO:0000313" key="11">
    <source>
        <dbReference type="Proteomes" id="UP000230557"/>
    </source>
</evidence>
<keyword evidence="7" id="KW-0520">NAD</keyword>
<keyword evidence="5" id="KW-0630">Potassium</keyword>
<dbReference type="EMBL" id="PFAJ01000063">
    <property type="protein sequence ID" value="PIR96771.1"/>
    <property type="molecule type" value="Genomic_DNA"/>
</dbReference>
<comment type="similarity">
    <text evidence="2">Belongs to the IMPDH/GMPR family.</text>
</comment>
<evidence type="ECO:0000256" key="8">
    <source>
        <dbReference type="ARBA" id="ARBA00048028"/>
    </source>
</evidence>
<evidence type="ECO:0000313" key="10">
    <source>
        <dbReference type="EMBL" id="PIR96771.1"/>
    </source>
</evidence>
<keyword evidence="3" id="KW-0332">GMP biosynthesis</keyword>
<evidence type="ECO:0000256" key="4">
    <source>
        <dbReference type="ARBA" id="ARBA00022755"/>
    </source>
</evidence>
<keyword evidence="6" id="KW-0560">Oxidoreductase</keyword>
<dbReference type="Pfam" id="PF00478">
    <property type="entry name" value="IMPDH"/>
    <property type="match status" value="1"/>
</dbReference>
<comment type="catalytic activity">
    <reaction evidence="8">
        <text>IMP + NAD(+) + H2O = XMP + NADH + H(+)</text>
        <dbReference type="Rhea" id="RHEA:11708"/>
        <dbReference type="ChEBI" id="CHEBI:15377"/>
        <dbReference type="ChEBI" id="CHEBI:15378"/>
        <dbReference type="ChEBI" id="CHEBI:57464"/>
        <dbReference type="ChEBI" id="CHEBI:57540"/>
        <dbReference type="ChEBI" id="CHEBI:57945"/>
        <dbReference type="ChEBI" id="CHEBI:58053"/>
        <dbReference type="EC" id="1.1.1.205"/>
    </reaction>
</comment>
<evidence type="ECO:0000256" key="1">
    <source>
        <dbReference type="ARBA" id="ARBA00001958"/>
    </source>
</evidence>
<dbReference type="CDD" id="cd00381">
    <property type="entry name" value="IMPDH"/>
    <property type="match status" value="1"/>
</dbReference>
<dbReference type="InterPro" id="IPR013785">
    <property type="entry name" value="Aldolase_TIM"/>
</dbReference>
<organism evidence="10 11">
    <name type="scientific">Candidatus Doudnabacteria bacterium CG10_big_fil_rev_8_21_14_0_10_41_10</name>
    <dbReference type="NCBI Taxonomy" id="1974551"/>
    <lineage>
        <taxon>Bacteria</taxon>
        <taxon>Candidatus Doudnaibacteriota</taxon>
    </lineage>
</organism>
<dbReference type="FunFam" id="3.20.20.70:FF:000424">
    <property type="entry name" value="Inosine-5'-monophosphate dehydrogenase 2"/>
    <property type="match status" value="1"/>
</dbReference>
<reference evidence="11" key="1">
    <citation type="submission" date="2017-09" db="EMBL/GenBank/DDBJ databases">
        <title>Depth-based differentiation of microbial function through sediment-hosted aquifers and enrichment of novel symbionts in the deep terrestrial subsurface.</title>
        <authorList>
            <person name="Probst A.J."/>
            <person name="Ladd B."/>
            <person name="Jarett J.K."/>
            <person name="Geller-Mcgrath D.E."/>
            <person name="Sieber C.M.K."/>
            <person name="Emerson J.B."/>
            <person name="Anantharaman K."/>
            <person name="Thomas B.C."/>
            <person name="Malmstrom R."/>
            <person name="Stieglmeier M."/>
            <person name="Klingl A."/>
            <person name="Woyke T."/>
            <person name="Ryan C.M."/>
            <person name="Banfield J.F."/>
        </authorList>
    </citation>
    <scope>NUCLEOTIDE SEQUENCE [LARGE SCALE GENOMIC DNA]</scope>
</reference>
<dbReference type="Proteomes" id="UP000230557">
    <property type="component" value="Unassembled WGS sequence"/>
</dbReference>
<evidence type="ECO:0000256" key="5">
    <source>
        <dbReference type="ARBA" id="ARBA00022958"/>
    </source>
</evidence>
<dbReference type="Gene3D" id="3.20.20.70">
    <property type="entry name" value="Aldolase class I"/>
    <property type="match status" value="1"/>
</dbReference>
<feature type="domain" description="IMP dehydrogenase/GMP reductase" evidence="9">
    <location>
        <begin position="9"/>
        <end position="342"/>
    </location>
</feature>
<comment type="caution">
    <text evidence="10">The sequence shown here is derived from an EMBL/GenBank/DDBJ whole genome shotgun (WGS) entry which is preliminary data.</text>
</comment>
<dbReference type="InterPro" id="IPR015875">
    <property type="entry name" value="IMP_DH/GMP_Rdtase_CS"/>
</dbReference>
<dbReference type="GO" id="GO:0006177">
    <property type="term" value="P:GMP biosynthetic process"/>
    <property type="evidence" value="ECO:0007669"/>
    <property type="project" value="UniProtKB-KW"/>
</dbReference>